<dbReference type="EMBL" id="CP157675">
    <property type="protein sequence ID" value="XBP72064.1"/>
    <property type="molecule type" value="Genomic_DNA"/>
</dbReference>
<dbReference type="InterPro" id="IPR050452">
    <property type="entry name" value="Metacaspase"/>
</dbReference>
<dbReference type="SUPFAM" id="SSF52129">
    <property type="entry name" value="Caspase-like"/>
    <property type="match status" value="1"/>
</dbReference>
<dbReference type="InterPro" id="IPR029030">
    <property type="entry name" value="Caspase-like_dom_sf"/>
</dbReference>
<name>A0AAU7LWN7_9BURK</name>
<dbReference type="InterPro" id="IPR011600">
    <property type="entry name" value="Pept_C14_caspase"/>
</dbReference>
<evidence type="ECO:0000313" key="2">
    <source>
        <dbReference type="EMBL" id="XBP72064.1"/>
    </source>
</evidence>
<dbReference type="EC" id="3.4.22.-" evidence="2"/>
<feature type="domain" description="Peptidase C14 caspase" evidence="1">
    <location>
        <begin position="14"/>
        <end position="262"/>
    </location>
</feature>
<evidence type="ECO:0000259" key="1">
    <source>
        <dbReference type="Pfam" id="PF00656"/>
    </source>
</evidence>
<dbReference type="RefSeq" id="WP_349281394.1">
    <property type="nucleotide sequence ID" value="NZ_CBCSCU010000002.1"/>
</dbReference>
<sequence>MAKGIAVNIGLNFVNPAAYNGWNGELAGCINDARDMNQIATQLGYAATLMTDAEASASEVTRVIGQAARQLAAGDICLVTYSGHGSQINDVTGDEPDGKDETWVLWDRQLLDDELNGLWSSFEAGVRIFVLSDSCHSGTVARVMSFQQKFKSAEFAAQYDRPVNAPPRVRAADPAAVQANYLANRSNYEVSQWTHRASVNASVTLISGCQDNQLSSDGDANGLFTQRLKEVWNGGAFSGSYAQFHSAIVARMPSDQTPNLFRTGVGNLAFEAEKPFTIGTGSAGGTGAGGGLSISGPSSFANGTTPLTFSVSVPSGHYFAVEIATDASLFNSTANGAQRNDSNFYASWKVSPFRQGSSFMMPLDAWNRLRQGASRLYYRLWCTSSPTSWVNYQVTTSDSNAQSAPSVALVAQTQPGSGGGDAGVPAITAPTAFPANGAAPRFQVNPGAGRYYAVEVSTNSWYFTDQYSAQRNDNNFYGSWKVTPFQSSALYPAAYTLPAEVWSRLRDNATNGRLYYRMWWTESPTQWVGYGCTTPNSSGQNAPSFALSREFDMDALAQSGGSK</sequence>
<dbReference type="PANTHER" id="PTHR48104:SF30">
    <property type="entry name" value="METACASPASE-1"/>
    <property type="match status" value="1"/>
</dbReference>
<dbReference type="PANTHER" id="PTHR48104">
    <property type="entry name" value="METACASPASE-4"/>
    <property type="match status" value="1"/>
</dbReference>
<gene>
    <name evidence="2" type="ORF">ABLV49_09795</name>
</gene>
<dbReference type="AlphaFoldDB" id="A0AAU7LWN7"/>
<dbReference type="GO" id="GO:0006508">
    <property type="term" value="P:proteolysis"/>
    <property type="evidence" value="ECO:0007669"/>
    <property type="project" value="InterPro"/>
</dbReference>
<reference evidence="2" key="1">
    <citation type="submission" date="2024-05" db="EMBL/GenBank/DDBJ databases">
        <authorList>
            <person name="Bunk B."/>
            <person name="Swiderski J."/>
            <person name="Sproer C."/>
            <person name="Thiel V."/>
        </authorList>
    </citation>
    <scope>NUCLEOTIDE SEQUENCE</scope>
    <source>
        <strain evidence="2">DSM 17735</strain>
    </source>
</reference>
<protein>
    <submittedName>
        <fullName evidence="2">Caspase family protein</fullName>
        <ecNumber evidence="2">3.4.22.-</ecNumber>
    </submittedName>
</protein>
<dbReference type="GO" id="GO:0004197">
    <property type="term" value="F:cysteine-type endopeptidase activity"/>
    <property type="evidence" value="ECO:0007669"/>
    <property type="project" value="InterPro"/>
</dbReference>
<organism evidence="2">
    <name type="scientific">Polaromonas hydrogenivorans</name>
    <dbReference type="NCBI Taxonomy" id="335476"/>
    <lineage>
        <taxon>Bacteria</taxon>
        <taxon>Pseudomonadati</taxon>
        <taxon>Pseudomonadota</taxon>
        <taxon>Betaproteobacteria</taxon>
        <taxon>Burkholderiales</taxon>
        <taxon>Comamonadaceae</taxon>
        <taxon>Polaromonas</taxon>
    </lineage>
</organism>
<dbReference type="Gene3D" id="3.40.50.1460">
    <property type="match status" value="1"/>
</dbReference>
<accession>A0AAU7LWN7</accession>
<keyword evidence="2" id="KW-0378">Hydrolase</keyword>
<dbReference type="Pfam" id="PF00656">
    <property type="entry name" value="Peptidase_C14"/>
    <property type="match status" value="1"/>
</dbReference>
<dbReference type="GO" id="GO:0005737">
    <property type="term" value="C:cytoplasm"/>
    <property type="evidence" value="ECO:0007669"/>
    <property type="project" value="TreeGrafter"/>
</dbReference>
<proteinExistence type="predicted"/>